<feature type="compositionally biased region" description="Basic and acidic residues" evidence="1">
    <location>
        <begin position="54"/>
        <end position="71"/>
    </location>
</feature>
<evidence type="ECO:0000313" key="2">
    <source>
        <dbReference type="EMBL" id="KLO10097.1"/>
    </source>
</evidence>
<evidence type="ECO:0000313" key="3">
    <source>
        <dbReference type="Proteomes" id="UP000053477"/>
    </source>
</evidence>
<sequence>MASSRLEDIIKLLSSEAIDSDGVEYILPTSPTSSEDNNDSDSDSIRTVKQSRNRNSEGDHESPTESADHPKSRSPFLRSSAASSSRLSVASYSTWSTNMTMSNLVGAGRTLGNLYSSAGRRLEKGVLQLLARTGRGPDACADRLLGLCQSFFAGWPFRELPEKSRLKGREGMHSGEMRERLLLEAMGPDCERLLRYGAATNLPDIQLMAFRRILDLVTRCPLMRRAFKACCESRNLLVDIEAVMFHWKKSESDLDVSSYSYEWLLYYRLATLCLGKNDVTAVVDELAFLSWSKDRSEPLAALIELCLASGDLGELAKGFLIGYILDYDVPRSANPIGLFIRFWEDMLELDQSAHNNLVKIFEQMEACGDDFDSDACAKTQELANVLLRAFRKDIHYHIRYAHKSKDVRAFLTAWKIINLECIRRYAL</sequence>
<dbReference type="AlphaFoldDB" id="A0A0H2REV9"/>
<dbReference type="EMBL" id="KQ086036">
    <property type="protein sequence ID" value="KLO10097.1"/>
    <property type="molecule type" value="Genomic_DNA"/>
</dbReference>
<dbReference type="OrthoDB" id="3066495at2759"/>
<proteinExistence type="predicted"/>
<reference evidence="2 3" key="1">
    <citation type="submission" date="2015-04" db="EMBL/GenBank/DDBJ databases">
        <title>Complete genome sequence of Schizopora paradoxa KUC8140, a cosmopolitan wood degrader in East Asia.</title>
        <authorList>
            <consortium name="DOE Joint Genome Institute"/>
            <person name="Min B."/>
            <person name="Park H."/>
            <person name="Jang Y."/>
            <person name="Kim J.-J."/>
            <person name="Kim K.H."/>
            <person name="Pangilinan J."/>
            <person name="Lipzen A."/>
            <person name="Riley R."/>
            <person name="Grigoriev I.V."/>
            <person name="Spatafora J.W."/>
            <person name="Choi I.-G."/>
        </authorList>
    </citation>
    <scope>NUCLEOTIDE SEQUENCE [LARGE SCALE GENOMIC DNA]</scope>
    <source>
        <strain evidence="2 3">KUC8140</strain>
    </source>
</reference>
<gene>
    <name evidence="2" type="ORF">SCHPADRAFT_535649</name>
</gene>
<accession>A0A0H2REV9</accession>
<dbReference type="InParanoid" id="A0A0H2REV9"/>
<dbReference type="Proteomes" id="UP000053477">
    <property type="component" value="Unassembled WGS sequence"/>
</dbReference>
<protein>
    <submittedName>
        <fullName evidence="2">Uncharacterized protein</fullName>
    </submittedName>
</protein>
<keyword evidence="3" id="KW-1185">Reference proteome</keyword>
<evidence type="ECO:0000256" key="1">
    <source>
        <dbReference type="SAM" id="MobiDB-lite"/>
    </source>
</evidence>
<organism evidence="2 3">
    <name type="scientific">Schizopora paradoxa</name>
    <dbReference type="NCBI Taxonomy" id="27342"/>
    <lineage>
        <taxon>Eukaryota</taxon>
        <taxon>Fungi</taxon>
        <taxon>Dikarya</taxon>
        <taxon>Basidiomycota</taxon>
        <taxon>Agaricomycotina</taxon>
        <taxon>Agaricomycetes</taxon>
        <taxon>Hymenochaetales</taxon>
        <taxon>Schizoporaceae</taxon>
        <taxon>Schizopora</taxon>
    </lineage>
</organism>
<feature type="region of interest" description="Disordered" evidence="1">
    <location>
        <begin position="21"/>
        <end position="80"/>
    </location>
</feature>
<name>A0A0H2REV9_9AGAM</name>